<dbReference type="Proteomes" id="UP000662074">
    <property type="component" value="Unassembled WGS sequence"/>
</dbReference>
<dbReference type="InterPro" id="IPR010488">
    <property type="entry name" value="Zeta_toxin_domain"/>
</dbReference>
<evidence type="ECO:0000256" key="1">
    <source>
        <dbReference type="ARBA" id="ARBA00022741"/>
    </source>
</evidence>
<dbReference type="EMBL" id="BMDO01000015">
    <property type="protein sequence ID" value="GGI52681.1"/>
    <property type="molecule type" value="Genomic_DNA"/>
</dbReference>
<name>A0A917JCG2_9SPHI</name>
<reference evidence="4" key="1">
    <citation type="journal article" date="2014" name="Int. J. Syst. Evol. Microbiol.">
        <title>Complete genome sequence of Corynebacterium casei LMG S-19264T (=DSM 44701T), isolated from a smear-ripened cheese.</title>
        <authorList>
            <consortium name="US DOE Joint Genome Institute (JGI-PGF)"/>
            <person name="Walter F."/>
            <person name="Albersmeier A."/>
            <person name="Kalinowski J."/>
            <person name="Ruckert C."/>
        </authorList>
    </citation>
    <scope>NUCLEOTIDE SEQUENCE</scope>
    <source>
        <strain evidence="4">CCM 8711</strain>
    </source>
</reference>
<dbReference type="PANTHER" id="PTHR39206">
    <property type="entry name" value="SLL8004 PROTEIN"/>
    <property type="match status" value="1"/>
</dbReference>
<evidence type="ECO:0000313" key="4">
    <source>
        <dbReference type="EMBL" id="GGI52681.1"/>
    </source>
</evidence>
<evidence type="ECO:0000256" key="2">
    <source>
        <dbReference type="ARBA" id="ARBA00022840"/>
    </source>
</evidence>
<comment type="caution">
    <text evidence="4">The sequence shown here is derived from an EMBL/GenBank/DDBJ whole genome shotgun (WGS) entry which is preliminary data.</text>
</comment>
<dbReference type="AlphaFoldDB" id="A0A917JCG2"/>
<evidence type="ECO:0000259" key="3">
    <source>
        <dbReference type="Pfam" id="PF06414"/>
    </source>
</evidence>
<sequence>MDYSKPTLLVISGPNGAGKSTHIQSMLPEVFTGIRSFDRDQARSEFEAELNAEQFPKASIARRATEMMEAKLVAEMKRAIAKKEHFVLETPLSHGDYWRYLDLFENNGYNIQLNYLCLDKVSDCVARVGQRVLEGGHYVAPDTIKGVYEKNLAHINDYRRTFKIIELYDGMKIPTLLAHLEDDQVDIATDEALKKKWLKNGLPDIASKITVFKNSQKPTVKKSPRKRLGI</sequence>
<feature type="domain" description="Zeta toxin" evidence="3">
    <location>
        <begin position="4"/>
        <end position="157"/>
    </location>
</feature>
<accession>A0A917JCG2</accession>
<organism evidence="4 5">
    <name type="scientific">Mucilaginibacter galii</name>
    <dbReference type="NCBI Taxonomy" id="2005073"/>
    <lineage>
        <taxon>Bacteria</taxon>
        <taxon>Pseudomonadati</taxon>
        <taxon>Bacteroidota</taxon>
        <taxon>Sphingobacteriia</taxon>
        <taxon>Sphingobacteriales</taxon>
        <taxon>Sphingobacteriaceae</taxon>
        <taxon>Mucilaginibacter</taxon>
    </lineage>
</organism>
<dbReference type="Gene3D" id="3.40.50.300">
    <property type="entry name" value="P-loop containing nucleotide triphosphate hydrolases"/>
    <property type="match status" value="1"/>
</dbReference>
<dbReference type="PANTHER" id="PTHR39206:SF1">
    <property type="entry name" value="SLL8004 PROTEIN"/>
    <property type="match status" value="1"/>
</dbReference>
<keyword evidence="5" id="KW-1185">Reference proteome</keyword>
<dbReference type="InterPro" id="IPR027417">
    <property type="entry name" value="P-loop_NTPase"/>
</dbReference>
<reference evidence="4" key="2">
    <citation type="submission" date="2020-09" db="EMBL/GenBank/DDBJ databases">
        <authorList>
            <person name="Sun Q."/>
            <person name="Sedlacek I."/>
        </authorList>
    </citation>
    <scope>NUCLEOTIDE SEQUENCE</scope>
    <source>
        <strain evidence="4">CCM 8711</strain>
    </source>
</reference>
<dbReference type="Pfam" id="PF06414">
    <property type="entry name" value="Zeta_toxin"/>
    <property type="match status" value="1"/>
</dbReference>
<dbReference type="RefSeq" id="WP_188418784.1">
    <property type="nucleotide sequence ID" value="NZ_BMDO01000015.1"/>
</dbReference>
<dbReference type="SUPFAM" id="SSF52540">
    <property type="entry name" value="P-loop containing nucleoside triphosphate hydrolases"/>
    <property type="match status" value="1"/>
</dbReference>
<dbReference type="GO" id="GO:0005524">
    <property type="term" value="F:ATP binding"/>
    <property type="evidence" value="ECO:0007669"/>
    <property type="project" value="UniProtKB-KW"/>
</dbReference>
<gene>
    <name evidence="4" type="ORF">GCM10011425_38930</name>
</gene>
<proteinExistence type="predicted"/>
<protein>
    <recommendedName>
        <fullName evidence="3">Zeta toxin domain-containing protein</fullName>
    </recommendedName>
</protein>
<keyword evidence="2" id="KW-0067">ATP-binding</keyword>
<keyword evidence="1" id="KW-0547">Nucleotide-binding</keyword>
<dbReference type="GO" id="GO:0016301">
    <property type="term" value="F:kinase activity"/>
    <property type="evidence" value="ECO:0007669"/>
    <property type="project" value="InterPro"/>
</dbReference>
<evidence type="ECO:0000313" key="5">
    <source>
        <dbReference type="Proteomes" id="UP000662074"/>
    </source>
</evidence>